<dbReference type="InterPro" id="IPR029063">
    <property type="entry name" value="SAM-dependent_MTases_sf"/>
</dbReference>
<dbReference type="FunCoup" id="A0A067N1F5">
    <property type="interactions" value="29"/>
</dbReference>
<dbReference type="SUPFAM" id="SSF53335">
    <property type="entry name" value="S-adenosyl-L-methionine-dependent methyltransferases"/>
    <property type="match status" value="1"/>
</dbReference>
<dbReference type="Pfam" id="PF10294">
    <property type="entry name" value="Methyltransf_16"/>
    <property type="match status" value="1"/>
</dbReference>
<dbReference type="EMBL" id="KL198017">
    <property type="protein sequence ID" value="KDQ20775.1"/>
    <property type="molecule type" value="Genomic_DNA"/>
</dbReference>
<keyword evidence="2" id="KW-1185">Reference proteome</keyword>
<organism evidence="1 2">
    <name type="scientific">Botryobasidium botryosum (strain FD-172 SS1)</name>
    <dbReference type="NCBI Taxonomy" id="930990"/>
    <lineage>
        <taxon>Eukaryota</taxon>
        <taxon>Fungi</taxon>
        <taxon>Dikarya</taxon>
        <taxon>Basidiomycota</taxon>
        <taxon>Agaricomycotina</taxon>
        <taxon>Agaricomycetes</taxon>
        <taxon>Cantharellales</taxon>
        <taxon>Botryobasidiaceae</taxon>
        <taxon>Botryobasidium</taxon>
    </lineage>
</organism>
<evidence type="ECO:0000313" key="1">
    <source>
        <dbReference type="EMBL" id="KDQ20775.1"/>
    </source>
</evidence>
<dbReference type="Proteomes" id="UP000027195">
    <property type="component" value="Unassembled WGS sequence"/>
</dbReference>
<protein>
    <recommendedName>
        <fullName evidence="3">Methyltransferase type 12 domain-containing protein</fullName>
    </recommendedName>
</protein>
<dbReference type="GO" id="GO:0008757">
    <property type="term" value="F:S-adenosylmethionine-dependent methyltransferase activity"/>
    <property type="evidence" value="ECO:0007669"/>
    <property type="project" value="UniProtKB-ARBA"/>
</dbReference>
<evidence type="ECO:0008006" key="3">
    <source>
        <dbReference type="Google" id="ProtNLM"/>
    </source>
</evidence>
<name>A0A067N1F5_BOTB1</name>
<dbReference type="STRING" id="930990.A0A067N1F5"/>
<accession>A0A067N1F5</accession>
<gene>
    <name evidence="1" type="ORF">BOTBODRAFT_26794</name>
</gene>
<dbReference type="Gene3D" id="3.40.50.150">
    <property type="entry name" value="Vaccinia Virus protein VP39"/>
    <property type="match status" value="1"/>
</dbReference>
<dbReference type="OrthoDB" id="433955at2759"/>
<dbReference type="AlphaFoldDB" id="A0A067N1F5"/>
<dbReference type="PANTHER" id="PTHR14614">
    <property type="entry name" value="HEPATOCELLULAR CARCINOMA-ASSOCIATED ANTIGEN"/>
    <property type="match status" value="1"/>
</dbReference>
<dbReference type="PANTHER" id="PTHR14614:SF147">
    <property type="entry name" value="S-ADENOSYLMETHIONINE-DEPENDENT METHYLTRANSFERASE OF THE SEVEN BETA-STRAND FAMILY"/>
    <property type="match status" value="1"/>
</dbReference>
<dbReference type="HOGENOM" id="CLU_030437_1_0_1"/>
<sequence length="374" mass="41356">MLENSKKNDILEAPKLPTQFLPSLRQLSGQSLSSVQSALELLRYLYLPTVFGTHSADRLSSEEHDTWEEVRRDDYERSHSVRWLTGFIARSSEWTVLGDADEKQREGLVDDAAALLACCAGASAAGRLQRTLSFPRGDAKNPLEIVLQDAGLQNNVIDDVGMQTWGSSLVLAELLAPSPEKFGLADPGEVATLRVLELGAGTGLLSLVVGKLVELGDIQSPAELVATDFQPAVIRNLRANVAFNFPDPPHDLTLRVHELDWKQVHDTPSTQRLSPPLDSPFDVILAADVIYEMDHAEWIKSTVERLLRPGGQFHLIIPLRPGHSREANTVERVFPMAGSSSGGVGIDKVAEIEKDADWLGREQVRYKWYGIRWN</sequence>
<proteinExistence type="predicted"/>
<dbReference type="CDD" id="cd02440">
    <property type="entry name" value="AdoMet_MTases"/>
    <property type="match status" value="1"/>
</dbReference>
<evidence type="ECO:0000313" key="2">
    <source>
        <dbReference type="Proteomes" id="UP000027195"/>
    </source>
</evidence>
<reference evidence="2" key="1">
    <citation type="journal article" date="2014" name="Proc. Natl. Acad. Sci. U.S.A.">
        <title>Extensive sampling of basidiomycete genomes demonstrates inadequacy of the white-rot/brown-rot paradigm for wood decay fungi.</title>
        <authorList>
            <person name="Riley R."/>
            <person name="Salamov A.A."/>
            <person name="Brown D.W."/>
            <person name="Nagy L.G."/>
            <person name="Floudas D."/>
            <person name="Held B.W."/>
            <person name="Levasseur A."/>
            <person name="Lombard V."/>
            <person name="Morin E."/>
            <person name="Otillar R."/>
            <person name="Lindquist E.A."/>
            <person name="Sun H."/>
            <person name="LaButti K.M."/>
            <person name="Schmutz J."/>
            <person name="Jabbour D."/>
            <person name="Luo H."/>
            <person name="Baker S.E."/>
            <person name="Pisabarro A.G."/>
            <person name="Walton J.D."/>
            <person name="Blanchette R.A."/>
            <person name="Henrissat B."/>
            <person name="Martin F."/>
            <person name="Cullen D."/>
            <person name="Hibbett D.S."/>
            <person name="Grigoriev I.V."/>
        </authorList>
    </citation>
    <scope>NUCLEOTIDE SEQUENCE [LARGE SCALE GENOMIC DNA]</scope>
    <source>
        <strain evidence="2">FD-172 SS1</strain>
    </source>
</reference>
<dbReference type="InterPro" id="IPR019410">
    <property type="entry name" value="Methyltransf_16"/>
</dbReference>
<dbReference type="InParanoid" id="A0A067N1F5"/>